<dbReference type="AlphaFoldDB" id="A0A4U0UT14"/>
<comment type="caution">
    <text evidence="1">The sequence shown here is derived from an EMBL/GenBank/DDBJ whole genome shotgun (WGS) entry which is preliminary data.</text>
</comment>
<proteinExistence type="predicted"/>
<dbReference type="GO" id="GO:0009966">
    <property type="term" value="P:regulation of signal transduction"/>
    <property type="evidence" value="ECO:0007669"/>
    <property type="project" value="InterPro"/>
</dbReference>
<dbReference type="GO" id="GO:0005829">
    <property type="term" value="C:cytosol"/>
    <property type="evidence" value="ECO:0007669"/>
    <property type="project" value="TreeGrafter"/>
</dbReference>
<evidence type="ECO:0000313" key="1">
    <source>
        <dbReference type="EMBL" id="TKA39148.1"/>
    </source>
</evidence>
<sequence length="202" mass="23141">MADDTRSLRSVYVEAEQKRTAIESSAYSNSSAFQENLLAAIHLYEECVNIADRIALFSRNESLEDIATADLAFLLLNYHIAELILRINGQQHRKANLKRAQQTYQRYLKQLDHYDVLGKGDGALLEQYQDSPNTFSTASTVDAAARRDAKIKRFRAEKALKQKLEYMRRNPSVLQNDEAAARELHLTEIAFCTHRTFQQLES</sequence>
<dbReference type="Pfam" id="PF04177">
    <property type="entry name" value="TAP42"/>
    <property type="match status" value="1"/>
</dbReference>
<dbReference type="InterPro" id="IPR038511">
    <property type="entry name" value="TAP42/TAP46-like_sf"/>
</dbReference>
<evidence type="ECO:0000313" key="2">
    <source>
        <dbReference type="Proteomes" id="UP000309340"/>
    </source>
</evidence>
<protein>
    <submittedName>
        <fullName evidence="1">Uncharacterized protein</fullName>
    </submittedName>
</protein>
<gene>
    <name evidence="1" type="ORF">B0A55_13666</name>
</gene>
<keyword evidence="2" id="KW-1185">Reference proteome</keyword>
<dbReference type="PANTHER" id="PTHR10933:SF9">
    <property type="entry name" value="IMMUNOGLOBULIN-BINDING PROTEIN 1"/>
    <property type="match status" value="1"/>
</dbReference>
<organism evidence="1 2">
    <name type="scientific">Friedmanniomyces simplex</name>
    <dbReference type="NCBI Taxonomy" id="329884"/>
    <lineage>
        <taxon>Eukaryota</taxon>
        <taxon>Fungi</taxon>
        <taxon>Dikarya</taxon>
        <taxon>Ascomycota</taxon>
        <taxon>Pezizomycotina</taxon>
        <taxon>Dothideomycetes</taxon>
        <taxon>Dothideomycetidae</taxon>
        <taxon>Mycosphaerellales</taxon>
        <taxon>Teratosphaeriaceae</taxon>
        <taxon>Friedmanniomyces</taxon>
    </lineage>
</organism>
<dbReference type="OrthoDB" id="10261753at2759"/>
<dbReference type="PANTHER" id="PTHR10933">
    <property type="entry name" value="IMMUNOGLOBULIN-BINDING PROTEIN 1"/>
    <property type="match status" value="1"/>
</dbReference>
<accession>A0A4U0UT14</accession>
<dbReference type="Gene3D" id="1.25.40.540">
    <property type="entry name" value="TAP42-like family"/>
    <property type="match status" value="1"/>
</dbReference>
<dbReference type="Proteomes" id="UP000309340">
    <property type="component" value="Unassembled WGS sequence"/>
</dbReference>
<dbReference type="GO" id="GO:0035303">
    <property type="term" value="P:regulation of dephosphorylation"/>
    <property type="evidence" value="ECO:0007669"/>
    <property type="project" value="TreeGrafter"/>
</dbReference>
<dbReference type="GO" id="GO:0051721">
    <property type="term" value="F:protein phosphatase 2A binding"/>
    <property type="evidence" value="ECO:0007669"/>
    <property type="project" value="TreeGrafter"/>
</dbReference>
<dbReference type="EMBL" id="NAJQ01002695">
    <property type="protein sequence ID" value="TKA39148.1"/>
    <property type="molecule type" value="Genomic_DNA"/>
</dbReference>
<reference evidence="1 2" key="1">
    <citation type="submission" date="2017-03" db="EMBL/GenBank/DDBJ databases">
        <title>Genomes of endolithic fungi from Antarctica.</title>
        <authorList>
            <person name="Coleine C."/>
            <person name="Masonjones S."/>
            <person name="Stajich J.E."/>
        </authorList>
    </citation>
    <scope>NUCLEOTIDE SEQUENCE [LARGE SCALE GENOMIC DNA]</scope>
    <source>
        <strain evidence="1 2">CCFEE 5184</strain>
    </source>
</reference>
<name>A0A4U0UT14_9PEZI</name>
<feature type="non-terminal residue" evidence="1">
    <location>
        <position position="202"/>
    </location>
</feature>
<dbReference type="InterPro" id="IPR007304">
    <property type="entry name" value="TAP46-like"/>
</dbReference>
<dbReference type="STRING" id="329884.A0A4U0UT14"/>